<organism evidence="2 3">
    <name type="scientific">Candidatus Onthenecus intestinigallinarum</name>
    <dbReference type="NCBI Taxonomy" id="2840875"/>
    <lineage>
        <taxon>Bacteria</taxon>
        <taxon>Bacillati</taxon>
        <taxon>Bacillota</taxon>
        <taxon>Clostridia</taxon>
        <taxon>Eubacteriales</taxon>
        <taxon>Candidatus Onthenecus</taxon>
    </lineage>
</organism>
<reference evidence="2" key="2">
    <citation type="journal article" date="2021" name="PeerJ">
        <title>Extensive microbial diversity within the chicken gut microbiome revealed by metagenomics and culture.</title>
        <authorList>
            <person name="Gilroy R."/>
            <person name="Ravi A."/>
            <person name="Getino M."/>
            <person name="Pursley I."/>
            <person name="Horton D.L."/>
            <person name="Alikhan N.F."/>
            <person name="Baker D."/>
            <person name="Gharbi K."/>
            <person name="Hall N."/>
            <person name="Watson M."/>
            <person name="Adriaenssens E.M."/>
            <person name="Foster-Nyarko E."/>
            <person name="Jarju S."/>
            <person name="Secka A."/>
            <person name="Antonio M."/>
            <person name="Oren A."/>
            <person name="Chaudhuri R.R."/>
            <person name="La Ragione R."/>
            <person name="Hildebrand F."/>
            <person name="Pallen M.J."/>
        </authorList>
    </citation>
    <scope>NUCLEOTIDE SEQUENCE</scope>
    <source>
        <strain evidence="2">ChiSxjej2B14-6234</strain>
    </source>
</reference>
<dbReference type="EMBL" id="DVFJ01000011">
    <property type="protein sequence ID" value="HIQ71442.1"/>
    <property type="molecule type" value="Genomic_DNA"/>
</dbReference>
<name>A0A9D0Z951_9FIRM</name>
<feature type="transmembrane region" description="Helical" evidence="1">
    <location>
        <begin position="359"/>
        <end position="376"/>
    </location>
</feature>
<feature type="transmembrane region" description="Helical" evidence="1">
    <location>
        <begin position="68"/>
        <end position="86"/>
    </location>
</feature>
<feature type="transmembrane region" description="Helical" evidence="1">
    <location>
        <begin position="440"/>
        <end position="461"/>
    </location>
</feature>
<evidence type="ECO:0000313" key="2">
    <source>
        <dbReference type="EMBL" id="HIQ71442.1"/>
    </source>
</evidence>
<feature type="transmembrane region" description="Helical" evidence="1">
    <location>
        <begin position="106"/>
        <end position="127"/>
    </location>
</feature>
<reference evidence="2" key="1">
    <citation type="submission" date="2020-10" db="EMBL/GenBank/DDBJ databases">
        <authorList>
            <person name="Gilroy R."/>
        </authorList>
    </citation>
    <scope>NUCLEOTIDE SEQUENCE</scope>
    <source>
        <strain evidence="2">ChiSxjej2B14-6234</strain>
    </source>
</reference>
<dbReference type="AlphaFoldDB" id="A0A9D0Z951"/>
<feature type="transmembrane region" description="Helical" evidence="1">
    <location>
        <begin position="468"/>
        <end position="487"/>
    </location>
</feature>
<feature type="transmembrane region" description="Helical" evidence="1">
    <location>
        <begin position="230"/>
        <end position="253"/>
    </location>
</feature>
<feature type="transmembrane region" description="Helical" evidence="1">
    <location>
        <begin position="136"/>
        <end position="157"/>
    </location>
</feature>
<keyword evidence="1" id="KW-0472">Membrane</keyword>
<sequence length="794" mass="86468">MDRSPLNGEARAYGAWKAFALSAVVALLALLPAILPFGGRFVTRGDYLEQQLPFILETRRVLLSGEPFWSWNTFLGANFVGSYSFYTLGSPFVWPLVLLPEAAVPYGISVMAVLKHAVCGLTAFLYLRRMVREERAALAGALLYAFSSFTAVNTQFYHFTEVVAFFPLILLGMEDAFSARRHHGALAAACALNALCNYYFMAGTAIFVAMYFVFRWFSPDWRVERRLRRAVGVVLECALGCLMASVLLVPSAWSLLSVTRANGAQTGALYGLADILERLRVLLMPIESSALHAFYGGAATWSSVAAYLPLTGVALAALYCLRRGGGWLKALLAALLAVSLVPVLNAAFTLGSNALYTRWWYALVLMLALASAYVLARPDARDRLLRPLAGACLALALLLTLPCLLPQDLLSSWADGEGLLAGCASFLLAQRSTGAYAPDAFRALALGLTALNYGMLLALGGRRLRTRMFVAALCAAAVVNYASFIALNDRLVLSGGAQANAGEIPLEDLAQAELLDERPAHEGTAYSYRIDHSSMARNYGMIVNEPSITSFHSLRSGYLSDFVYLGGFGYDESTTVRLSDDSGALRSFLSVRYYYNFDREREPGAPEGFVYSHTVGDVDVYVNENYVPMGFLYDTYTDVYDQELNPETIGEVMLKAVVLRGTQIGGVSGMTPYRLSEQPERSWQEAAAELRENACDSFVATPGGFTAHIDARRSGILCFTVPFDKGWSATMDGEPVDIVNVNLGFMGLPVFEGEHVIEFTYRVRGLALGAALSAGATAVWAVYAMVCARRRARG</sequence>
<comment type="caution">
    <text evidence="2">The sequence shown here is derived from an EMBL/GenBank/DDBJ whole genome shotgun (WGS) entry which is preliminary data.</text>
</comment>
<gene>
    <name evidence="2" type="ORF">IAB73_04435</name>
</gene>
<dbReference type="InterPro" id="IPR018580">
    <property type="entry name" value="Uncharacterised_YfhO"/>
</dbReference>
<feature type="transmembrane region" description="Helical" evidence="1">
    <location>
        <begin position="15"/>
        <end position="35"/>
    </location>
</feature>
<feature type="transmembrane region" description="Helical" evidence="1">
    <location>
        <begin position="198"/>
        <end position="218"/>
    </location>
</feature>
<feature type="transmembrane region" description="Helical" evidence="1">
    <location>
        <begin position="327"/>
        <end position="347"/>
    </location>
</feature>
<keyword evidence="1" id="KW-0812">Transmembrane</keyword>
<accession>A0A9D0Z951</accession>
<feature type="transmembrane region" description="Helical" evidence="1">
    <location>
        <begin position="766"/>
        <end position="786"/>
    </location>
</feature>
<feature type="transmembrane region" description="Helical" evidence="1">
    <location>
        <begin position="293"/>
        <end position="320"/>
    </location>
</feature>
<dbReference type="PANTHER" id="PTHR38454:SF1">
    <property type="entry name" value="INTEGRAL MEMBRANE PROTEIN"/>
    <property type="match status" value="1"/>
</dbReference>
<feature type="transmembrane region" description="Helical" evidence="1">
    <location>
        <begin position="388"/>
        <end position="407"/>
    </location>
</feature>
<dbReference type="PANTHER" id="PTHR38454">
    <property type="entry name" value="INTEGRAL MEMBRANE PROTEIN-RELATED"/>
    <property type="match status" value="1"/>
</dbReference>
<proteinExistence type="predicted"/>
<dbReference type="Proteomes" id="UP000886887">
    <property type="component" value="Unassembled WGS sequence"/>
</dbReference>
<keyword evidence="1" id="KW-1133">Transmembrane helix</keyword>
<evidence type="ECO:0000256" key="1">
    <source>
        <dbReference type="SAM" id="Phobius"/>
    </source>
</evidence>
<evidence type="ECO:0000313" key="3">
    <source>
        <dbReference type="Proteomes" id="UP000886887"/>
    </source>
</evidence>
<dbReference type="Pfam" id="PF09586">
    <property type="entry name" value="YfhO"/>
    <property type="match status" value="2"/>
</dbReference>
<protein>
    <submittedName>
        <fullName evidence="2">YfhO family protein</fullName>
    </submittedName>
</protein>